<feature type="region of interest" description="Disordered" evidence="1">
    <location>
        <begin position="305"/>
        <end position="331"/>
    </location>
</feature>
<dbReference type="AlphaFoldDB" id="A0A0G4LTZ4"/>
<evidence type="ECO:0000313" key="3">
    <source>
        <dbReference type="Proteomes" id="UP000044602"/>
    </source>
</evidence>
<proteinExistence type="predicted"/>
<protein>
    <submittedName>
        <fullName evidence="2">Uncharacterized protein</fullName>
    </submittedName>
</protein>
<keyword evidence="3" id="KW-1185">Reference proteome</keyword>
<dbReference type="Proteomes" id="UP000044602">
    <property type="component" value="Unassembled WGS sequence"/>
</dbReference>
<evidence type="ECO:0000256" key="1">
    <source>
        <dbReference type="SAM" id="MobiDB-lite"/>
    </source>
</evidence>
<organism evidence="2 3">
    <name type="scientific">Verticillium longisporum</name>
    <name type="common">Verticillium dahliae var. longisporum</name>
    <dbReference type="NCBI Taxonomy" id="100787"/>
    <lineage>
        <taxon>Eukaryota</taxon>
        <taxon>Fungi</taxon>
        <taxon>Dikarya</taxon>
        <taxon>Ascomycota</taxon>
        <taxon>Pezizomycotina</taxon>
        <taxon>Sordariomycetes</taxon>
        <taxon>Hypocreomycetidae</taxon>
        <taxon>Glomerellales</taxon>
        <taxon>Plectosphaerellaceae</taxon>
        <taxon>Verticillium</taxon>
    </lineage>
</organism>
<dbReference type="EMBL" id="CVQH01018891">
    <property type="protein sequence ID" value="CRK25551.1"/>
    <property type="molecule type" value="Genomic_DNA"/>
</dbReference>
<reference evidence="2 3" key="1">
    <citation type="submission" date="2015-05" db="EMBL/GenBank/DDBJ databases">
        <authorList>
            <person name="Wang D.B."/>
            <person name="Wang M."/>
        </authorList>
    </citation>
    <scope>NUCLEOTIDE SEQUENCE [LARGE SCALE GENOMIC DNA]</scope>
    <source>
        <strain evidence="2">VL1</strain>
    </source>
</reference>
<evidence type="ECO:0000313" key="2">
    <source>
        <dbReference type="EMBL" id="CRK25551.1"/>
    </source>
</evidence>
<gene>
    <name evidence="2" type="ORF">BN1708_014237</name>
</gene>
<feature type="compositionally biased region" description="Basic and acidic residues" evidence="1">
    <location>
        <begin position="283"/>
        <end position="292"/>
    </location>
</feature>
<name>A0A0G4LTZ4_VERLO</name>
<sequence length="423" mass="41643">MLERLLAVALAVGQRDLALAAQLVLVDHEALEADGPAGVDLVGADADLGAEAVAHAVGHARRRVPVAAGRVDGGHEALGGVGVGRQDEVRVLGRVGVNVRDGGVLVGHRLDGEVEGEELGAVVVGLDVDELGRGDGVCVGRGEGADGGLGGGVEVQGDAGREQGAGGGGKGPVGLLQGGLLDEQRLEGVAGGGVARLGVDEDVGGERGVGVGGEVGGAEAVGVAEHGDARRVLDGADELVGAAGDDEVDEVVEGQELGDDVARRDELDGLVGHTGAVEGLGDDGGHGDEGPRRLLAALEDGGVAGLDGEGGNVGDDLGPGLENDEKDANGAGDAVEGQAVVEPGAQSETADGVFEITHVEDALEHVLKLALAAEIQPGHETLTQGAVGGCLPGELYVFSIGLQDLFFGGGKSIVDGCESVVAG</sequence>
<feature type="region of interest" description="Disordered" evidence="1">
    <location>
        <begin position="273"/>
        <end position="292"/>
    </location>
</feature>
<accession>A0A0G4LTZ4</accession>